<keyword evidence="2" id="KW-1133">Transmembrane helix</keyword>
<dbReference type="PANTHER" id="PTHR46558">
    <property type="entry name" value="TRACRIPTIONAL REGULATORY PROTEIN-RELATED-RELATED"/>
    <property type="match status" value="1"/>
</dbReference>
<dbReference type="SUPFAM" id="SSF47413">
    <property type="entry name" value="lambda repressor-like DNA-binding domains"/>
    <property type="match status" value="1"/>
</dbReference>
<gene>
    <name evidence="4" type="ORF">L0P79_06980</name>
</gene>
<keyword evidence="1" id="KW-0238">DNA-binding</keyword>
<keyword evidence="2" id="KW-0472">Membrane</keyword>
<organism evidence="4 5">
    <name type="scientific">Intestinimonas massiliensis</name>
    <name type="common">ex Afouda et al. 2020</name>
    <dbReference type="NCBI Taxonomy" id="1673721"/>
    <lineage>
        <taxon>Bacteria</taxon>
        <taxon>Bacillati</taxon>
        <taxon>Bacillota</taxon>
        <taxon>Clostridia</taxon>
        <taxon>Eubacteriales</taxon>
        <taxon>Intestinimonas</taxon>
    </lineage>
</organism>
<keyword evidence="2" id="KW-0812">Transmembrane</keyword>
<feature type="domain" description="HTH cro/C1-type" evidence="3">
    <location>
        <begin position="7"/>
        <end position="61"/>
    </location>
</feature>
<evidence type="ECO:0000256" key="1">
    <source>
        <dbReference type="ARBA" id="ARBA00023125"/>
    </source>
</evidence>
<evidence type="ECO:0000259" key="3">
    <source>
        <dbReference type="PROSITE" id="PS50943"/>
    </source>
</evidence>
<reference evidence="4 5" key="1">
    <citation type="submission" date="2022-01" db="EMBL/GenBank/DDBJ databases">
        <title>Collection of gut derived symbiotic bacterial strains cultured from healthy donors.</title>
        <authorList>
            <person name="Lin H."/>
            <person name="Kohout C."/>
            <person name="Waligurski E."/>
            <person name="Pamer E.G."/>
        </authorList>
    </citation>
    <scope>NUCLEOTIDE SEQUENCE [LARGE SCALE GENOMIC DNA]</scope>
    <source>
        <strain evidence="4 5">DFI.3.7</strain>
    </source>
</reference>
<evidence type="ECO:0000313" key="4">
    <source>
        <dbReference type="EMBL" id="MCG4526820.1"/>
    </source>
</evidence>
<comment type="caution">
    <text evidence="4">The sequence shown here is derived from an EMBL/GenBank/DDBJ whole genome shotgun (WGS) entry which is preliminary data.</text>
</comment>
<protein>
    <submittedName>
        <fullName evidence="4">Helix-turn-helix domain-containing protein</fullName>
    </submittedName>
</protein>
<evidence type="ECO:0000256" key="2">
    <source>
        <dbReference type="SAM" id="Phobius"/>
    </source>
</evidence>
<evidence type="ECO:0000313" key="5">
    <source>
        <dbReference type="Proteomes" id="UP001200313"/>
    </source>
</evidence>
<dbReference type="PANTHER" id="PTHR46558:SF13">
    <property type="entry name" value="HTH-TYPE TRANSCRIPTIONAL REGULATOR IMMR"/>
    <property type="match status" value="1"/>
</dbReference>
<proteinExistence type="predicted"/>
<accession>A0ABS9M7R7</accession>
<dbReference type="Pfam" id="PF01381">
    <property type="entry name" value="HTH_3"/>
    <property type="match status" value="1"/>
</dbReference>
<dbReference type="CDD" id="cd00093">
    <property type="entry name" value="HTH_XRE"/>
    <property type="match status" value="1"/>
</dbReference>
<dbReference type="SMART" id="SM00530">
    <property type="entry name" value="HTH_XRE"/>
    <property type="match status" value="1"/>
</dbReference>
<dbReference type="Gene3D" id="1.10.260.40">
    <property type="entry name" value="lambda repressor-like DNA-binding domains"/>
    <property type="match status" value="1"/>
</dbReference>
<dbReference type="RefSeq" id="WP_238073704.1">
    <property type="nucleotide sequence ID" value="NZ_JAKNJB010000009.1"/>
</dbReference>
<dbReference type="EMBL" id="JAKNJB010000009">
    <property type="protein sequence ID" value="MCG4526820.1"/>
    <property type="molecule type" value="Genomic_DNA"/>
</dbReference>
<keyword evidence="5" id="KW-1185">Reference proteome</keyword>
<dbReference type="PROSITE" id="PS50943">
    <property type="entry name" value="HTH_CROC1"/>
    <property type="match status" value="1"/>
</dbReference>
<sequence>MTLGQRIQALRKEKGLSQEALGEALGVSRQAVSQWEADASLPELDKLVGLSRLFGLPLGDLLQLEEPPPQAASAEDPARLQKRRLAHGLSAAAALLLAAALVWTGAGLVRTSERLAQAEARLTALEAAAAAPRLDPAAPLVATFDFEATRYGNDVNFALSLTAAQQAEGMTVTFQATRASDAAVNTVSKAAARSPGSSTGYSTVLHVPDCFGSVTLTAVFELDGQRCTQALARNVSVGEYSSSWEPLWQAQG</sequence>
<feature type="transmembrane region" description="Helical" evidence="2">
    <location>
        <begin position="89"/>
        <end position="109"/>
    </location>
</feature>
<name>A0ABS9M7R7_9FIRM</name>
<dbReference type="Proteomes" id="UP001200313">
    <property type="component" value="Unassembled WGS sequence"/>
</dbReference>
<dbReference type="InterPro" id="IPR010982">
    <property type="entry name" value="Lambda_DNA-bd_dom_sf"/>
</dbReference>
<dbReference type="InterPro" id="IPR001387">
    <property type="entry name" value="Cro/C1-type_HTH"/>
</dbReference>